<reference evidence="3 4" key="1">
    <citation type="submission" date="2022-04" db="EMBL/GenBank/DDBJ databases">
        <title>Positive selection, recombination, and allopatry shape intraspecific diversity of widespread and dominant cyanobacteria.</title>
        <authorList>
            <person name="Wei J."/>
            <person name="Shu W."/>
            <person name="Hu C."/>
        </authorList>
    </citation>
    <scope>NUCLEOTIDE SEQUENCE [LARGE SCALE GENOMIC DNA]</scope>
    <source>
        <strain evidence="3 4">GB2-A4</strain>
    </source>
</reference>
<gene>
    <name evidence="3" type="ORF">NC998_23580</name>
</gene>
<dbReference type="InterPro" id="IPR021511">
    <property type="entry name" value="DUF3172"/>
</dbReference>
<keyword evidence="2" id="KW-0812">Transmembrane</keyword>
<evidence type="ECO:0000256" key="2">
    <source>
        <dbReference type="SAM" id="Phobius"/>
    </source>
</evidence>
<dbReference type="EMBL" id="JAMPKM010000020">
    <property type="protein sequence ID" value="MEP0820090.1"/>
    <property type="molecule type" value="Genomic_DNA"/>
</dbReference>
<dbReference type="Proteomes" id="UP001464891">
    <property type="component" value="Unassembled WGS sequence"/>
</dbReference>
<evidence type="ECO:0000313" key="3">
    <source>
        <dbReference type="EMBL" id="MEP0820090.1"/>
    </source>
</evidence>
<accession>A0ABV0JE93</accession>
<organism evidence="3 4">
    <name type="scientific">Trichocoleus desertorum GB2-A4</name>
    <dbReference type="NCBI Taxonomy" id="2933944"/>
    <lineage>
        <taxon>Bacteria</taxon>
        <taxon>Bacillati</taxon>
        <taxon>Cyanobacteriota</taxon>
        <taxon>Cyanophyceae</taxon>
        <taxon>Leptolyngbyales</taxon>
        <taxon>Trichocoleusaceae</taxon>
        <taxon>Trichocoleus</taxon>
    </lineage>
</organism>
<protein>
    <submittedName>
        <fullName evidence="3">DUF3172 domain-containing protein</fullName>
    </submittedName>
</protein>
<keyword evidence="4" id="KW-1185">Reference proteome</keyword>
<dbReference type="Pfam" id="PF11371">
    <property type="entry name" value="DUF3172"/>
    <property type="match status" value="1"/>
</dbReference>
<comment type="caution">
    <text evidence="3">The sequence shown here is derived from an EMBL/GenBank/DDBJ whole genome shotgun (WGS) entry which is preliminary data.</text>
</comment>
<feature type="region of interest" description="Disordered" evidence="1">
    <location>
        <begin position="1"/>
        <end position="21"/>
    </location>
</feature>
<keyword evidence="2" id="KW-1133">Transmembrane helix</keyword>
<keyword evidence="2" id="KW-0472">Membrane</keyword>
<evidence type="ECO:0000256" key="1">
    <source>
        <dbReference type="SAM" id="MobiDB-lite"/>
    </source>
</evidence>
<feature type="transmembrane region" description="Helical" evidence="2">
    <location>
        <begin position="28"/>
        <end position="51"/>
    </location>
</feature>
<dbReference type="RefSeq" id="WP_190436286.1">
    <property type="nucleotide sequence ID" value="NZ_JAMPKM010000020.1"/>
</dbReference>
<sequence>MNRRPKPSPPPARPAASPSRNGSSFASALSATTLAILSGVFILGIGIGIAFSSVASSGPENVATREFIDRAAPNPEICVQYGASAITMDTRVFVTLNPFSVYISQPKMQPGCVLRSSNWEVLRQRNLISGDQLRECKNRMNTFGFTGTLESSPQISCIYQNDAAQNLFLNQSGSGGAPLPESDKF</sequence>
<evidence type="ECO:0000313" key="4">
    <source>
        <dbReference type="Proteomes" id="UP001464891"/>
    </source>
</evidence>
<proteinExistence type="predicted"/>
<name>A0ABV0JE93_9CYAN</name>